<dbReference type="Proteomes" id="UP000216429">
    <property type="component" value="Unassembled WGS sequence"/>
</dbReference>
<dbReference type="AlphaFoldDB" id="A0A261VFA7"/>
<dbReference type="PANTHER" id="PTHR42928">
    <property type="entry name" value="TRICARBOXYLATE-BINDING PROTEIN"/>
    <property type="match status" value="1"/>
</dbReference>
<keyword evidence="3" id="KW-1185">Reference proteome</keyword>
<evidence type="ECO:0000313" key="3">
    <source>
        <dbReference type="Proteomes" id="UP000216429"/>
    </source>
</evidence>
<dbReference type="CDD" id="cd13578">
    <property type="entry name" value="PBP2_Bug27"/>
    <property type="match status" value="1"/>
</dbReference>
<organism evidence="2 3">
    <name type="scientific">Bordetella genomosp. 12</name>
    <dbReference type="NCBI Taxonomy" id="463035"/>
    <lineage>
        <taxon>Bacteria</taxon>
        <taxon>Pseudomonadati</taxon>
        <taxon>Pseudomonadota</taxon>
        <taxon>Betaproteobacteria</taxon>
        <taxon>Burkholderiales</taxon>
        <taxon>Alcaligenaceae</taxon>
        <taxon>Bordetella</taxon>
    </lineage>
</organism>
<evidence type="ECO:0000313" key="2">
    <source>
        <dbReference type="EMBL" id="OZI72270.1"/>
    </source>
</evidence>
<evidence type="ECO:0000256" key="1">
    <source>
        <dbReference type="ARBA" id="ARBA00006987"/>
    </source>
</evidence>
<dbReference type="SUPFAM" id="SSF53850">
    <property type="entry name" value="Periplasmic binding protein-like II"/>
    <property type="match status" value="1"/>
</dbReference>
<dbReference type="InterPro" id="IPR042100">
    <property type="entry name" value="Bug_dom1"/>
</dbReference>
<dbReference type="EMBL" id="NEVU01000003">
    <property type="protein sequence ID" value="OZI72270.1"/>
    <property type="molecule type" value="Genomic_DNA"/>
</dbReference>
<reference evidence="3" key="1">
    <citation type="submission" date="2017-05" db="EMBL/GenBank/DDBJ databases">
        <title>Complete and WGS of Bordetella genogroups.</title>
        <authorList>
            <person name="Spilker T."/>
            <person name="Lipuma J."/>
        </authorList>
    </citation>
    <scope>NUCLEOTIDE SEQUENCE [LARGE SCALE GENOMIC DNA]</scope>
    <source>
        <strain evidence="3">AU6712</strain>
    </source>
</reference>
<dbReference type="PROSITE" id="PS51318">
    <property type="entry name" value="TAT"/>
    <property type="match status" value="1"/>
</dbReference>
<dbReference type="Gene3D" id="3.40.190.150">
    <property type="entry name" value="Bordetella uptake gene, domain 1"/>
    <property type="match status" value="1"/>
</dbReference>
<comment type="caution">
    <text evidence="2">The sequence shown here is derived from an EMBL/GenBank/DDBJ whole genome shotgun (WGS) entry which is preliminary data.</text>
</comment>
<proteinExistence type="inferred from homology"/>
<dbReference type="PIRSF" id="PIRSF017082">
    <property type="entry name" value="YflP"/>
    <property type="match status" value="1"/>
</dbReference>
<protein>
    <submittedName>
        <fullName evidence="2">ABC transporter substrate-binding protein</fullName>
    </submittedName>
</protein>
<dbReference type="InterPro" id="IPR005064">
    <property type="entry name" value="BUG"/>
</dbReference>
<accession>A0A261VFA7</accession>
<dbReference type="PANTHER" id="PTHR42928:SF5">
    <property type="entry name" value="BLR1237 PROTEIN"/>
    <property type="match status" value="1"/>
</dbReference>
<comment type="similarity">
    <text evidence="1">Belongs to the UPF0065 (bug) family.</text>
</comment>
<gene>
    <name evidence="2" type="ORF">CAL22_13750</name>
</gene>
<dbReference type="Pfam" id="PF03401">
    <property type="entry name" value="TctC"/>
    <property type="match status" value="1"/>
</dbReference>
<dbReference type="Gene3D" id="3.40.190.10">
    <property type="entry name" value="Periplasmic binding protein-like II"/>
    <property type="match status" value="1"/>
</dbReference>
<name>A0A261VFA7_9BORD</name>
<sequence length="330" mass="34750">MSANPSSARRKMLGRLLAAGGAAVVGRTWAQAAWPDHALKLIVPYPPGGATDIVSRVTAQQLGAQLGQPVVVENRPGAGGNIGAEQVARSAADGNTLLVATTAHAINRTLFRQPGYDINKDFIPLSILTKGPLVLLVNPEFEARSVEQLIALARQRPGDIAFASSGNGQSTHLAAELFASRADVKLRHIPYKGSAPALNDVVAGHVPMMFDALLSCMPFVKAGRLRAIAVTGTQPARALPGVPTLDTAGLPGFAVYAWYGVFAPAATPQPVVQRLSRELKDALAHPRVQAVLAEQGLDSAWADLAQTETFVQSEVAMWADVVRQSGVQVD</sequence>
<dbReference type="InterPro" id="IPR006311">
    <property type="entry name" value="TAT_signal"/>
</dbReference>
<dbReference type="OrthoDB" id="8678477at2"/>